<dbReference type="Proteomes" id="UP000007881">
    <property type="component" value="Chromosome"/>
</dbReference>
<reference evidence="4 5" key="1">
    <citation type="submission" date="2012-02" db="EMBL/GenBank/DDBJ databases">
        <title>Complete genome sequence of Phycisphaera mikurensis NBRC 102666.</title>
        <authorList>
            <person name="Ankai A."/>
            <person name="Hosoyama A."/>
            <person name="Terui Y."/>
            <person name="Sekine M."/>
            <person name="Fukai R."/>
            <person name="Kato Y."/>
            <person name="Nakamura S."/>
            <person name="Yamada-Narita S."/>
            <person name="Kawakoshi A."/>
            <person name="Fukunaga Y."/>
            <person name="Yamazaki S."/>
            <person name="Fujita N."/>
        </authorList>
    </citation>
    <scope>NUCLEOTIDE SEQUENCE [LARGE SCALE GENOMIC DNA]</scope>
    <source>
        <strain evidence="5">NBRC 102666 / KCTC 22515 / FYK2301M01</strain>
    </source>
</reference>
<dbReference type="eggNOG" id="COG0845">
    <property type="taxonomic scope" value="Bacteria"/>
</dbReference>
<gene>
    <name evidence="4" type="ordered locus">PSMK_16490</name>
</gene>
<dbReference type="SUPFAM" id="SSF111369">
    <property type="entry name" value="HlyD-like secretion proteins"/>
    <property type="match status" value="1"/>
</dbReference>
<dbReference type="KEGG" id="phm:PSMK_16490"/>
<dbReference type="EMBL" id="AP012338">
    <property type="protein sequence ID" value="BAM03808.1"/>
    <property type="molecule type" value="Genomic_DNA"/>
</dbReference>
<sequence>MTQAAIQADLPGALPARGFDEAERLVRFGGPPDAFLAELLLAQCRFAGAAGGAVLRRAEGGPGVECLQSVPPGAAGRDPEEEAAPPWLREVAGVVGGAGGWPREAASFPLESGDGLYGEDGQRHAVVLPLGAFASLDAVAAFVLEGCDADEAHHACRRLAFTLSMLTLYEARQALGAREADLRGLALATGTLAALNRQGRFGSAGLAFCNEVASRFEAERVSFGVVRGRYVKLRAMSQTEHVHRKMAAVQAIEAAMEECLDQDTEVQHPAAPEEPVVARAAAELARRESCDAVISLPLRRAGEAEAVVTLERASRGLDAAEASFLRLACELCGPRLLEMEAADRWVGARAAASVRRGLALFVGPTHTWAKAAAIGLLAALAVVTLVDVPFRVDAPFELQAVTRRQVPAPFEGYLATVAVRAGDVVQAGDVLGELDTSELQLERARQQAERLTHQKEADEARREGKTVDVQIAEARAAEAQVQVELNDHQIAQATLRAPVAGSVISDDLQQKLFSPVKRGELLFEVARLGQQRAEMRVSDEDIPWVREGQTGSLAPASTPGDPVGFRVGRIEPIAEVVDGENVFRVRLELLESRPWFRPGVAGVAKIDVGKGSILWVYTREAVNFVRLKLWL</sequence>
<evidence type="ECO:0000256" key="2">
    <source>
        <dbReference type="ARBA" id="ARBA00023054"/>
    </source>
</evidence>
<name>I0IEX0_PHYMF</name>
<protein>
    <submittedName>
        <fullName evidence="4">HlyD family secretion protein</fullName>
    </submittedName>
</protein>
<comment type="subcellular location">
    <subcellularLocation>
        <location evidence="1">Cell envelope</location>
    </subcellularLocation>
</comment>
<feature type="coiled-coil region" evidence="3">
    <location>
        <begin position="434"/>
        <end position="463"/>
    </location>
</feature>
<keyword evidence="5" id="KW-1185">Reference proteome</keyword>
<evidence type="ECO:0000313" key="4">
    <source>
        <dbReference type="EMBL" id="BAM03808.1"/>
    </source>
</evidence>
<accession>I0IEX0</accession>
<keyword evidence="2 3" id="KW-0175">Coiled coil</keyword>
<dbReference type="AlphaFoldDB" id="I0IEX0"/>
<organism evidence="4 5">
    <name type="scientific">Phycisphaera mikurensis (strain NBRC 102666 / KCTC 22515 / FYK2301M01)</name>
    <dbReference type="NCBI Taxonomy" id="1142394"/>
    <lineage>
        <taxon>Bacteria</taxon>
        <taxon>Pseudomonadati</taxon>
        <taxon>Planctomycetota</taxon>
        <taxon>Phycisphaerae</taxon>
        <taxon>Phycisphaerales</taxon>
        <taxon>Phycisphaeraceae</taxon>
        <taxon>Phycisphaera</taxon>
    </lineage>
</organism>
<dbReference type="Gene3D" id="2.40.30.170">
    <property type="match status" value="1"/>
</dbReference>
<dbReference type="HOGENOM" id="CLU_030412_0_0_0"/>
<dbReference type="Gene3D" id="2.40.50.100">
    <property type="match status" value="1"/>
</dbReference>
<dbReference type="Gene3D" id="1.10.287.470">
    <property type="entry name" value="Helix hairpin bin"/>
    <property type="match status" value="1"/>
</dbReference>
<proteinExistence type="predicted"/>
<evidence type="ECO:0000256" key="3">
    <source>
        <dbReference type="SAM" id="Coils"/>
    </source>
</evidence>
<dbReference type="STRING" id="1142394.PSMK_16490"/>
<dbReference type="PANTHER" id="PTHR32347">
    <property type="entry name" value="EFFLUX SYSTEM COMPONENT YKNX-RELATED"/>
    <property type="match status" value="1"/>
</dbReference>
<dbReference type="InterPro" id="IPR050465">
    <property type="entry name" value="UPF0194_transport"/>
</dbReference>
<evidence type="ECO:0000313" key="5">
    <source>
        <dbReference type="Proteomes" id="UP000007881"/>
    </source>
</evidence>
<dbReference type="OrthoDB" id="9806939at2"/>
<dbReference type="PANTHER" id="PTHR32347:SF23">
    <property type="entry name" value="BLL5650 PROTEIN"/>
    <property type="match status" value="1"/>
</dbReference>
<dbReference type="RefSeq" id="WP_014437026.1">
    <property type="nucleotide sequence ID" value="NC_017080.1"/>
</dbReference>
<dbReference type="GO" id="GO:0030313">
    <property type="term" value="C:cell envelope"/>
    <property type="evidence" value="ECO:0007669"/>
    <property type="project" value="UniProtKB-SubCell"/>
</dbReference>
<evidence type="ECO:0000256" key="1">
    <source>
        <dbReference type="ARBA" id="ARBA00004196"/>
    </source>
</evidence>